<feature type="compositionally biased region" description="Polar residues" evidence="1">
    <location>
        <begin position="537"/>
        <end position="557"/>
    </location>
</feature>
<proteinExistence type="predicted"/>
<reference evidence="4" key="1">
    <citation type="journal article" date="2019" name="Int. J. Syst. Evol. Microbiol.">
        <title>The Global Catalogue of Microorganisms (GCM) 10K type strain sequencing project: providing services to taxonomists for standard genome sequencing and annotation.</title>
        <authorList>
            <consortium name="The Broad Institute Genomics Platform"/>
            <consortium name="The Broad Institute Genome Sequencing Center for Infectious Disease"/>
            <person name="Wu L."/>
            <person name="Ma J."/>
        </authorList>
    </citation>
    <scope>NUCLEOTIDE SEQUENCE [LARGE SCALE GENOMIC DNA]</scope>
    <source>
        <strain evidence="4">JCM 4087</strain>
    </source>
</reference>
<evidence type="ECO:0000313" key="4">
    <source>
        <dbReference type="Proteomes" id="UP001596091"/>
    </source>
</evidence>
<feature type="compositionally biased region" description="Low complexity" evidence="1">
    <location>
        <begin position="402"/>
        <end position="447"/>
    </location>
</feature>
<feature type="region of interest" description="Disordered" evidence="1">
    <location>
        <begin position="531"/>
        <end position="557"/>
    </location>
</feature>
<dbReference type="EMBL" id="JBHSPH010000008">
    <property type="protein sequence ID" value="MFC5864034.1"/>
    <property type="molecule type" value="Genomic_DNA"/>
</dbReference>
<accession>A0ABW1EIB9</accession>
<dbReference type="Proteomes" id="UP001596091">
    <property type="component" value="Unassembled WGS sequence"/>
</dbReference>
<dbReference type="RefSeq" id="WP_263341050.1">
    <property type="nucleotide sequence ID" value="NZ_JAGSYH010000006.1"/>
</dbReference>
<protein>
    <submittedName>
        <fullName evidence="3">VWA domain-containing protein</fullName>
    </submittedName>
</protein>
<dbReference type="PROSITE" id="PS51257">
    <property type="entry name" value="PROKAR_LIPOPROTEIN"/>
    <property type="match status" value="1"/>
</dbReference>
<sequence>MRNKLAVLGLLALTASAACAEKRLTVQQLQETLRAAQLAHRPDAEVTRDLAAIAMTERISPATLTTLIADSTGEKSTEALRVLADGSTFLPLPASEIPTRPTPDFSAQKVIMGRVVNYVVHTIPLLPNLMATRTTEHFADIPDARAQQGEAVSGGFYKLGAMHTTIAYRDGRETDDPTAQAEGRRKPYVTTGLTSWGEFGSILSVVLLDAAKGKLGWDGWVTWNGKSAAVFRFSVDRAASHYTLQYHKSDPGELVNSHYASDTGGRSEGVSTGIVSDNNPLVVRETAGYHGSFTVDPETGVILEIKLQADPTPEDMLRRADIAVQYGSVVIGEKTYFCPIHSIAVSAALEPRQTSPISPIETVKELQLNDVTFTSYRRFGSETTLVLNDADQDKADQGKPDTSTAATVTEPASAESASESASSTSAPPLPNSSVAASPAPRPASAQPVEAQEMSVSTADSLPLSFTSDTTQAGATTPSTDSGFKLQVTTRLVNIGLIATDKHGKPVTDLKPDQIELYDNGRPQQIATFGHLQDDSSKPTASATPPTDTFTNTGSASPSLANSSDLLILMIDESHLPFLDINRARSEMLQFLKMAHPNTRLAIYSVNEHGFRVLQDVTTDHEFAETALAKWMPSAAGLSQAAEMDQRNRQQFDTVRNPEDLNMVNGNHIDVPDAMHSADPQLRQLGDNPLGLSLISMIALAQHFGSMQGHKTLVWISGDSALYDWRDQQPNIERTVSTLDAAIQHARDALNEAHISLYAVDASILDTGGAAVDPSLANAQVQLNPVASANSAPGGSNNRGVTPGGRVAEQMQVNTHDIQPSVRLLAESTGGRAINKGSDLEKTLDSIMQESVALYEISFRPDMPADNKFHTLQLKVKGRKDVRLRYRTGYMYGEEATTAKERFQEAVWRPQDLNGIQLSAEPVKAADAPGGKPTIRLRIALSGLGLKQEQQGADVARWTDKLYIFLAQRDDGVRKAQVSGDTLQLALKQATYDSGMPAGIPYQREVDSLSKLGSIRVVVIDANTGRIGSVTMPSSALQP</sequence>
<evidence type="ECO:0000256" key="1">
    <source>
        <dbReference type="SAM" id="MobiDB-lite"/>
    </source>
</evidence>
<name>A0ABW1EIB9_9BACT</name>
<feature type="chain" id="PRO_5045338687" evidence="2">
    <location>
        <begin position="21"/>
        <end position="1038"/>
    </location>
</feature>
<keyword evidence="2" id="KW-0732">Signal</keyword>
<feature type="signal peptide" evidence="2">
    <location>
        <begin position="1"/>
        <end position="20"/>
    </location>
</feature>
<dbReference type="InterPro" id="IPR017802">
    <property type="entry name" value="VWFA-rel_acidobac-type"/>
</dbReference>
<gene>
    <name evidence="3" type="ORF">ACFPT7_17140</name>
</gene>
<keyword evidence="4" id="KW-1185">Reference proteome</keyword>
<evidence type="ECO:0000313" key="3">
    <source>
        <dbReference type="EMBL" id="MFC5864034.1"/>
    </source>
</evidence>
<feature type="compositionally biased region" description="Polar residues" evidence="1">
    <location>
        <begin position="453"/>
        <end position="481"/>
    </location>
</feature>
<dbReference type="NCBIfam" id="TIGR03436">
    <property type="entry name" value="acidobact_VWFA"/>
    <property type="match status" value="1"/>
</dbReference>
<organism evidence="3 4">
    <name type="scientific">Acidicapsa dinghuensis</name>
    <dbReference type="NCBI Taxonomy" id="2218256"/>
    <lineage>
        <taxon>Bacteria</taxon>
        <taxon>Pseudomonadati</taxon>
        <taxon>Acidobacteriota</taxon>
        <taxon>Terriglobia</taxon>
        <taxon>Terriglobales</taxon>
        <taxon>Acidobacteriaceae</taxon>
        <taxon>Acidicapsa</taxon>
    </lineage>
</organism>
<comment type="caution">
    <text evidence="3">The sequence shown here is derived from an EMBL/GenBank/DDBJ whole genome shotgun (WGS) entry which is preliminary data.</text>
</comment>
<evidence type="ECO:0000256" key="2">
    <source>
        <dbReference type="SAM" id="SignalP"/>
    </source>
</evidence>
<feature type="region of interest" description="Disordered" evidence="1">
    <location>
        <begin position="388"/>
        <end position="481"/>
    </location>
</feature>